<keyword evidence="4" id="KW-1185">Reference proteome</keyword>
<dbReference type="Proteomes" id="UP000759537">
    <property type="component" value="Unassembled WGS sequence"/>
</dbReference>
<evidence type="ECO:0000313" key="4">
    <source>
        <dbReference type="Proteomes" id="UP000759537"/>
    </source>
</evidence>
<reference evidence="3" key="2">
    <citation type="journal article" date="2020" name="Nat. Commun.">
        <title>Large-scale genome sequencing of mycorrhizal fungi provides insights into the early evolution of symbiotic traits.</title>
        <authorList>
            <person name="Miyauchi S."/>
            <person name="Kiss E."/>
            <person name="Kuo A."/>
            <person name="Drula E."/>
            <person name="Kohler A."/>
            <person name="Sanchez-Garcia M."/>
            <person name="Morin E."/>
            <person name="Andreopoulos B."/>
            <person name="Barry K.W."/>
            <person name="Bonito G."/>
            <person name="Buee M."/>
            <person name="Carver A."/>
            <person name="Chen C."/>
            <person name="Cichocki N."/>
            <person name="Clum A."/>
            <person name="Culley D."/>
            <person name="Crous P.W."/>
            <person name="Fauchery L."/>
            <person name="Girlanda M."/>
            <person name="Hayes R.D."/>
            <person name="Keri Z."/>
            <person name="LaButti K."/>
            <person name="Lipzen A."/>
            <person name="Lombard V."/>
            <person name="Magnuson J."/>
            <person name="Maillard F."/>
            <person name="Murat C."/>
            <person name="Nolan M."/>
            <person name="Ohm R.A."/>
            <person name="Pangilinan J."/>
            <person name="Pereira M.F."/>
            <person name="Perotto S."/>
            <person name="Peter M."/>
            <person name="Pfister S."/>
            <person name="Riley R."/>
            <person name="Sitrit Y."/>
            <person name="Stielow J.B."/>
            <person name="Szollosi G."/>
            <person name="Zifcakova L."/>
            <person name="Stursova M."/>
            <person name="Spatafora J.W."/>
            <person name="Tedersoo L."/>
            <person name="Vaario L.M."/>
            <person name="Yamada A."/>
            <person name="Yan M."/>
            <person name="Wang P."/>
            <person name="Xu J."/>
            <person name="Bruns T."/>
            <person name="Baldrian P."/>
            <person name="Vilgalys R."/>
            <person name="Dunand C."/>
            <person name="Henrissat B."/>
            <person name="Grigoriev I.V."/>
            <person name="Hibbett D."/>
            <person name="Nagy L.G."/>
            <person name="Martin F.M."/>
        </authorList>
    </citation>
    <scope>NUCLEOTIDE SEQUENCE</scope>
    <source>
        <strain evidence="3">Prilba</strain>
    </source>
</reference>
<name>A0A9P5JYC5_9AGAM</name>
<gene>
    <name evidence="3" type="ORF">DFH94DRAFT_811233</name>
</gene>
<accession>A0A9P5JYC5</accession>
<evidence type="ECO:0000313" key="3">
    <source>
        <dbReference type="EMBL" id="KAF8471450.1"/>
    </source>
</evidence>
<feature type="domain" description="DUF6535" evidence="2">
    <location>
        <begin position="2"/>
        <end position="137"/>
    </location>
</feature>
<feature type="transmembrane region" description="Helical" evidence="1">
    <location>
        <begin position="20"/>
        <end position="39"/>
    </location>
</feature>
<feature type="transmembrane region" description="Helical" evidence="1">
    <location>
        <begin position="529"/>
        <end position="548"/>
    </location>
</feature>
<dbReference type="InterPro" id="IPR045338">
    <property type="entry name" value="DUF6535"/>
</dbReference>
<reference evidence="3" key="1">
    <citation type="submission" date="2019-10" db="EMBL/GenBank/DDBJ databases">
        <authorList>
            <consortium name="DOE Joint Genome Institute"/>
            <person name="Kuo A."/>
            <person name="Miyauchi S."/>
            <person name="Kiss E."/>
            <person name="Drula E."/>
            <person name="Kohler A."/>
            <person name="Sanchez-Garcia M."/>
            <person name="Andreopoulos B."/>
            <person name="Barry K.W."/>
            <person name="Bonito G."/>
            <person name="Buee M."/>
            <person name="Carver A."/>
            <person name="Chen C."/>
            <person name="Cichocki N."/>
            <person name="Clum A."/>
            <person name="Culley D."/>
            <person name="Crous P.W."/>
            <person name="Fauchery L."/>
            <person name="Girlanda M."/>
            <person name="Hayes R."/>
            <person name="Keri Z."/>
            <person name="LaButti K."/>
            <person name="Lipzen A."/>
            <person name="Lombard V."/>
            <person name="Magnuson J."/>
            <person name="Maillard F."/>
            <person name="Morin E."/>
            <person name="Murat C."/>
            <person name="Nolan M."/>
            <person name="Ohm R."/>
            <person name="Pangilinan J."/>
            <person name="Pereira M."/>
            <person name="Perotto S."/>
            <person name="Peter M."/>
            <person name="Riley R."/>
            <person name="Sitrit Y."/>
            <person name="Stielow B."/>
            <person name="Szollosi G."/>
            <person name="Zifcakova L."/>
            <person name="Stursova M."/>
            <person name="Spatafora J.W."/>
            <person name="Tedersoo L."/>
            <person name="Vaario L.-M."/>
            <person name="Yamada A."/>
            <person name="Yan M."/>
            <person name="Wang P."/>
            <person name="Xu J."/>
            <person name="Bruns T."/>
            <person name="Baldrian P."/>
            <person name="Vilgalys R."/>
            <person name="Henrissat B."/>
            <person name="Grigoriev I.V."/>
            <person name="Hibbett D."/>
            <person name="Nagy L.G."/>
            <person name="Martin F.M."/>
        </authorList>
    </citation>
    <scope>NUCLEOTIDE SEQUENCE</scope>
    <source>
        <strain evidence="3">Prilba</strain>
    </source>
</reference>
<proteinExistence type="predicted"/>
<evidence type="ECO:0000259" key="2">
    <source>
        <dbReference type="Pfam" id="PF20153"/>
    </source>
</evidence>
<comment type="caution">
    <text evidence="3">The sequence shown here is derived from an EMBL/GenBank/DDBJ whole genome shotgun (WGS) entry which is preliminary data.</text>
</comment>
<feature type="transmembrane region" description="Helical" evidence="1">
    <location>
        <begin position="560"/>
        <end position="582"/>
    </location>
</feature>
<dbReference type="AlphaFoldDB" id="A0A9P5JYC5"/>
<keyword evidence="1" id="KW-0472">Membrane</keyword>
<organism evidence="3 4">
    <name type="scientific">Russula ochroleuca</name>
    <dbReference type="NCBI Taxonomy" id="152965"/>
    <lineage>
        <taxon>Eukaryota</taxon>
        <taxon>Fungi</taxon>
        <taxon>Dikarya</taxon>
        <taxon>Basidiomycota</taxon>
        <taxon>Agaricomycotina</taxon>
        <taxon>Agaricomycetes</taxon>
        <taxon>Russulales</taxon>
        <taxon>Russulaceae</taxon>
        <taxon>Russula</taxon>
    </lineage>
</organism>
<keyword evidence="1" id="KW-0812">Transmembrane</keyword>
<protein>
    <recommendedName>
        <fullName evidence="2">DUF6535 domain-containing protein</fullName>
    </recommendedName>
</protein>
<feature type="transmembrane region" description="Helical" evidence="1">
    <location>
        <begin position="588"/>
        <end position="607"/>
    </location>
</feature>
<dbReference type="EMBL" id="WHVB01000023">
    <property type="protein sequence ID" value="KAF8471450.1"/>
    <property type="molecule type" value="Genomic_DNA"/>
</dbReference>
<evidence type="ECO:0000256" key="1">
    <source>
        <dbReference type="SAM" id="Phobius"/>
    </source>
</evidence>
<feature type="transmembrane region" description="Helical" evidence="1">
    <location>
        <begin position="93"/>
        <end position="111"/>
    </location>
</feature>
<dbReference type="OrthoDB" id="3219854at2759"/>
<dbReference type="Pfam" id="PF20153">
    <property type="entry name" value="DUF6535"/>
    <property type="match status" value="1"/>
</dbReference>
<keyword evidence="1" id="KW-1133">Transmembrane helix</keyword>
<sequence length="645" mass="72709">MVEEGDNKRAERHQKDADGIILFTGLFSAALSALVAVTIQDLRPNPQDNSAFYLENIYQLLADTNVSLASISSTVVKPPPFSPPGYSVLVNSLWFSSLAISLTSALLATLLQQWARRYIKITQPSGSPDKRARDPSILFQWRRQRAFSVGCRRSSHPTTSFRLPFLRWPSYPAGEYQSYRLLCRGWPAIPHYAPLPSFAYQFYSEIQDLIAKLHSVISHKNIEHRPARLLKRLEEKAGEIVLGQSLELDAQILKKLLDTLVEDRTREEFFEAIPDFYSSWIQKDSNGFVNRLCQDFFFTRFKRSVNQFLDRTLSSDSISESTRSRRLLTCMNATHKVLGERVGRKITDRIINSENWNDVPPSPAIWYILRRWRKSTDLRIAVIGSCIMARIIASVRKHDDTWMALAISELSLINKGDLKQGNSLFLANLICTTRLFFEEQLQFKGTLRSISRFDVTVKDTLPELQRKFCTLWNEIVRRVQGSRSSRKFVFILEEIGSVFKDLHPDGDDTLAIKPIPPHTPCSTNRPRRYAVLAGRLIVALAVQLIVALAGQPIVALAGQLILALAGQLIVALATQLIVALAAQLIVTLAAQLIVALAGQLIVARHLGNLWRGPRWKSIIIYALRWNLQSSNPTTTAQASVSNPAV</sequence>